<evidence type="ECO:0000313" key="1">
    <source>
        <dbReference type="EMBL" id="RJO77706.1"/>
    </source>
</evidence>
<proteinExistence type="predicted"/>
<accession>A0A3A4KPL4</accession>
<dbReference type="EMBL" id="QZFU01000015">
    <property type="protein sequence ID" value="RJO77706.1"/>
    <property type="molecule type" value="Genomic_DNA"/>
</dbReference>
<protein>
    <submittedName>
        <fullName evidence="1">Uncharacterized protein</fullName>
    </submittedName>
</protein>
<keyword evidence="2" id="KW-1185">Reference proteome</keyword>
<sequence>MAVLMLMALVTAALLSLNYLHSVVRWYDERTPVRTGPSAGIVQVYCLDYTRYVIDEYRAGLAVDRIDATLKQAARAGEQLHAQGLRLDDPKACGTADTILRAAGLK</sequence>
<name>A0A3A4KPL4_9NOCA</name>
<organism evidence="1 2">
    <name type="scientific">Nocardia panacis</name>
    <dbReference type="NCBI Taxonomy" id="2340916"/>
    <lineage>
        <taxon>Bacteria</taxon>
        <taxon>Bacillati</taxon>
        <taxon>Actinomycetota</taxon>
        <taxon>Actinomycetes</taxon>
        <taxon>Mycobacteriales</taxon>
        <taxon>Nocardiaceae</taxon>
        <taxon>Nocardia</taxon>
    </lineage>
</organism>
<evidence type="ECO:0000313" key="2">
    <source>
        <dbReference type="Proteomes" id="UP000266677"/>
    </source>
</evidence>
<reference evidence="1 2" key="1">
    <citation type="submission" date="2018-09" db="EMBL/GenBank/DDBJ databases">
        <title>YIM PH21274 draft genome.</title>
        <authorList>
            <person name="Miao C."/>
        </authorList>
    </citation>
    <scope>NUCLEOTIDE SEQUENCE [LARGE SCALE GENOMIC DNA]</scope>
    <source>
        <strain evidence="1 2">YIM PH 21724</strain>
    </source>
</reference>
<dbReference type="AlphaFoldDB" id="A0A3A4KPL4"/>
<gene>
    <name evidence="1" type="ORF">D5S18_08220</name>
</gene>
<comment type="caution">
    <text evidence="1">The sequence shown here is derived from an EMBL/GenBank/DDBJ whole genome shotgun (WGS) entry which is preliminary data.</text>
</comment>
<dbReference type="Proteomes" id="UP000266677">
    <property type="component" value="Unassembled WGS sequence"/>
</dbReference>